<dbReference type="AlphaFoldDB" id="A0AAN9YPR6"/>
<protein>
    <recommendedName>
        <fullName evidence="4">Myb-like domain-containing protein</fullName>
    </recommendedName>
</protein>
<feature type="compositionally biased region" description="Basic residues" evidence="1">
    <location>
        <begin position="352"/>
        <end position="361"/>
    </location>
</feature>
<evidence type="ECO:0000256" key="1">
    <source>
        <dbReference type="SAM" id="MobiDB-lite"/>
    </source>
</evidence>
<evidence type="ECO:0008006" key="4">
    <source>
        <dbReference type="Google" id="ProtNLM"/>
    </source>
</evidence>
<gene>
    <name evidence="2" type="ORF">SLS53_000313</name>
</gene>
<dbReference type="Proteomes" id="UP001320245">
    <property type="component" value="Unassembled WGS sequence"/>
</dbReference>
<evidence type="ECO:0000313" key="3">
    <source>
        <dbReference type="Proteomes" id="UP001320245"/>
    </source>
</evidence>
<dbReference type="EMBL" id="JAJSPL020000001">
    <property type="protein sequence ID" value="KAK7749734.1"/>
    <property type="molecule type" value="Genomic_DNA"/>
</dbReference>
<keyword evidence="3" id="KW-1185">Reference proteome</keyword>
<proteinExistence type="predicted"/>
<feature type="compositionally biased region" description="Basic and acidic residues" evidence="1">
    <location>
        <begin position="148"/>
        <end position="158"/>
    </location>
</feature>
<feature type="compositionally biased region" description="Low complexity" evidence="1">
    <location>
        <begin position="163"/>
        <end position="177"/>
    </location>
</feature>
<sequence length="472" mass="51208">MSSSNPSIRSKKGERVAFSDCKLEPLNLLIPGGAPILVPKHKAWPGQKKRENTLVRVPLSAKDSYDATEEDKDLEERPAPKRKSSKVSQAVAKSEKKAKGSCKKESKKLGNADIEGGDRKKLEQRVKEQEDYIAKLKAKYAGSKKTQARADNKAKPESDAAVTTSSDGGSSSGAEATDGSEEVREMLSSVKIKAAGADADPFTPSEDAQILARKEAGESFRIIAEYMKRPRKQISKRYNELLEAGKTVDTVCSDGGGEGGAATDVATDAATAGESTGGATADAEKTDGESDAPVADGDFGGLFDLGELATKLEAVVAEQDDTDEKEERPEDKKKKKKRDKKDKKNQEPSPSKKPKANKKGKDRNLTETSAGANAKGGESGYESGSEAIPEDIGARLYINQYAKHLLRDKDTIPEADERFDEDDCILLALAEGHHRHGRWEQIQARFANLTGRMVPLEVLKYKFGEGEKPEYY</sequence>
<accession>A0AAN9YPR6</accession>
<reference evidence="2 3" key="1">
    <citation type="journal article" date="2023" name="PLoS ONE">
        <title>Cytospora paraplurivora sp. nov. isolated from orchards with fruit tree decline syndrome in Ontario, Canada.</title>
        <authorList>
            <person name="Ilyukhin E."/>
            <person name="Nguyen H.D.T."/>
            <person name="Castle A.J."/>
            <person name="Ellouze W."/>
        </authorList>
    </citation>
    <scope>NUCLEOTIDE SEQUENCE [LARGE SCALE GENOMIC DNA]</scope>
    <source>
        <strain evidence="2 3">FDS-564</strain>
    </source>
</reference>
<organism evidence="2 3">
    <name type="scientific">Cytospora paraplurivora</name>
    <dbReference type="NCBI Taxonomy" id="2898453"/>
    <lineage>
        <taxon>Eukaryota</taxon>
        <taxon>Fungi</taxon>
        <taxon>Dikarya</taxon>
        <taxon>Ascomycota</taxon>
        <taxon>Pezizomycotina</taxon>
        <taxon>Sordariomycetes</taxon>
        <taxon>Sordariomycetidae</taxon>
        <taxon>Diaporthales</taxon>
        <taxon>Cytosporaceae</taxon>
        <taxon>Cytospora</taxon>
    </lineage>
</organism>
<feature type="compositionally biased region" description="Low complexity" evidence="1">
    <location>
        <begin position="261"/>
        <end position="281"/>
    </location>
</feature>
<feature type="region of interest" description="Disordered" evidence="1">
    <location>
        <begin position="314"/>
        <end position="386"/>
    </location>
</feature>
<feature type="region of interest" description="Disordered" evidence="1">
    <location>
        <begin position="251"/>
        <end position="300"/>
    </location>
</feature>
<feature type="compositionally biased region" description="Basic residues" evidence="1">
    <location>
        <begin position="333"/>
        <end position="343"/>
    </location>
</feature>
<name>A0AAN9YPR6_9PEZI</name>
<feature type="region of interest" description="Disordered" evidence="1">
    <location>
        <begin position="31"/>
        <end position="185"/>
    </location>
</feature>
<feature type="compositionally biased region" description="Basic and acidic residues" evidence="1">
    <location>
        <begin position="93"/>
        <end position="134"/>
    </location>
</feature>
<evidence type="ECO:0000313" key="2">
    <source>
        <dbReference type="EMBL" id="KAK7749734.1"/>
    </source>
</evidence>
<comment type="caution">
    <text evidence="2">The sequence shown here is derived from an EMBL/GenBank/DDBJ whole genome shotgun (WGS) entry which is preliminary data.</text>
</comment>